<dbReference type="SFLD" id="SFLDG01153">
    <property type="entry name" value="Main.4:_Theta-like"/>
    <property type="match status" value="1"/>
</dbReference>
<accession>A0A7R8YT02</accession>
<dbReference type="PROSITE" id="PS50405">
    <property type="entry name" value="GST_CTER"/>
    <property type="match status" value="1"/>
</dbReference>
<dbReference type="Gene3D" id="1.20.1050.10">
    <property type="match status" value="1"/>
</dbReference>
<dbReference type="PROSITE" id="PS50404">
    <property type="entry name" value="GST_NTER"/>
    <property type="match status" value="1"/>
</dbReference>
<dbReference type="FunFam" id="3.40.30.10:FF:000034">
    <property type="entry name" value="glutathione S-transferase 1"/>
    <property type="match status" value="1"/>
</dbReference>
<dbReference type="GO" id="GO:0004364">
    <property type="term" value="F:glutathione transferase activity"/>
    <property type="evidence" value="ECO:0007669"/>
    <property type="project" value="TreeGrafter"/>
</dbReference>
<dbReference type="SMR" id="A0A7R8YT02"/>
<name>A0A7R8YT02_HERIL</name>
<evidence type="ECO:0000259" key="2">
    <source>
        <dbReference type="PROSITE" id="PS50404"/>
    </source>
</evidence>
<dbReference type="SFLD" id="SFLDG00358">
    <property type="entry name" value="Main_(cytGST)"/>
    <property type="match status" value="1"/>
</dbReference>
<comment type="subunit">
    <text evidence="1">Homodimer.</text>
</comment>
<dbReference type="PANTHER" id="PTHR43969:SF4">
    <property type="entry name" value="FI01423P-RELATED"/>
    <property type="match status" value="1"/>
</dbReference>
<proteinExistence type="predicted"/>
<dbReference type="CDD" id="cd03177">
    <property type="entry name" value="GST_C_Delta_Epsilon"/>
    <property type="match status" value="1"/>
</dbReference>
<dbReference type="SUPFAM" id="SSF47616">
    <property type="entry name" value="GST C-terminal domain-like"/>
    <property type="match status" value="1"/>
</dbReference>
<dbReference type="OrthoDB" id="2309723at2759"/>
<evidence type="ECO:0000256" key="1">
    <source>
        <dbReference type="ARBA" id="ARBA00011738"/>
    </source>
</evidence>
<dbReference type="EMBL" id="LR899010">
    <property type="protein sequence ID" value="CAD7083160.1"/>
    <property type="molecule type" value="Genomic_DNA"/>
</dbReference>
<dbReference type="InterPro" id="IPR004046">
    <property type="entry name" value="GST_C"/>
</dbReference>
<dbReference type="SUPFAM" id="SSF52833">
    <property type="entry name" value="Thioredoxin-like"/>
    <property type="match status" value="1"/>
</dbReference>
<dbReference type="GO" id="GO:0006749">
    <property type="term" value="P:glutathione metabolic process"/>
    <property type="evidence" value="ECO:0007669"/>
    <property type="project" value="TreeGrafter"/>
</dbReference>
<dbReference type="OMA" id="EVNIMAG"/>
<dbReference type="PANTHER" id="PTHR43969">
    <property type="entry name" value="GLUTATHIONE S TRANSFERASE D10, ISOFORM A-RELATED"/>
    <property type="match status" value="1"/>
</dbReference>
<organism evidence="4 5">
    <name type="scientific">Hermetia illucens</name>
    <name type="common">Black soldier fly</name>
    <dbReference type="NCBI Taxonomy" id="343691"/>
    <lineage>
        <taxon>Eukaryota</taxon>
        <taxon>Metazoa</taxon>
        <taxon>Ecdysozoa</taxon>
        <taxon>Arthropoda</taxon>
        <taxon>Hexapoda</taxon>
        <taxon>Insecta</taxon>
        <taxon>Pterygota</taxon>
        <taxon>Neoptera</taxon>
        <taxon>Endopterygota</taxon>
        <taxon>Diptera</taxon>
        <taxon>Brachycera</taxon>
        <taxon>Stratiomyomorpha</taxon>
        <taxon>Stratiomyidae</taxon>
        <taxon>Hermetiinae</taxon>
        <taxon>Hermetia</taxon>
    </lineage>
</organism>
<sequence length="221" mass="25038">MGKPILYGYDISPPVRAVLLTANAIGLDFEYREVNIMAGAHLSEEYLKKNPQHTIPMLEDDGKCIWDSHAIAVYLIEKYGDDKFLYPKDLYKRAIIDQRLHFDSGVLFPTFRRIVDSLRTKGTIEEEDRKRLLDAFEFLEKFLSKDLYLGGNCLTVADLCCVATVSSLTMNNPVDAAKFPKLNEWLQRMALLPYYQKANGEGLARAAELFKNMASSAQGSQ</sequence>
<feature type="domain" description="GST C-terminal" evidence="3">
    <location>
        <begin position="89"/>
        <end position="210"/>
    </location>
</feature>
<dbReference type="AlphaFoldDB" id="A0A7R8YT02"/>
<evidence type="ECO:0000313" key="5">
    <source>
        <dbReference type="Proteomes" id="UP000594454"/>
    </source>
</evidence>
<feature type="domain" description="GST N-terminal" evidence="2">
    <location>
        <begin position="2"/>
        <end position="83"/>
    </location>
</feature>
<dbReference type="SFLD" id="SFLDS00019">
    <property type="entry name" value="Glutathione_Transferase_(cytos"/>
    <property type="match status" value="1"/>
</dbReference>
<evidence type="ECO:0000313" key="4">
    <source>
        <dbReference type="EMBL" id="CAD7083160.1"/>
    </source>
</evidence>
<gene>
    <name evidence="4" type="ORF">HERILL_LOCUS6137</name>
</gene>
<keyword evidence="5" id="KW-1185">Reference proteome</keyword>
<dbReference type="InterPro" id="IPR040079">
    <property type="entry name" value="Glutathione_S-Trfase"/>
</dbReference>
<dbReference type="CDD" id="cd03045">
    <property type="entry name" value="GST_N_Delta_Epsilon"/>
    <property type="match status" value="1"/>
</dbReference>
<dbReference type="InterPro" id="IPR036282">
    <property type="entry name" value="Glutathione-S-Trfase_C_sf"/>
</dbReference>
<evidence type="ECO:0000259" key="3">
    <source>
        <dbReference type="PROSITE" id="PS50405"/>
    </source>
</evidence>
<dbReference type="InterPro" id="IPR010987">
    <property type="entry name" value="Glutathione-S-Trfase_C-like"/>
</dbReference>
<dbReference type="Pfam" id="PF13417">
    <property type="entry name" value="GST_N_3"/>
    <property type="match status" value="1"/>
</dbReference>
<reference evidence="4 5" key="1">
    <citation type="submission" date="2020-11" db="EMBL/GenBank/DDBJ databases">
        <authorList>
            <person name="Wallbank WR R."/>
            <person name="Pardo Diaz C."/>
            <person name="Kozak K."/>
            <person name="Martin S."/>
            <person name="Jiggins C."/>
            <person name="Moest M."/>
            <person name="Warren A I."/>
            <person name="Generalovic N T."/>
            <person name="Byers J.R.P. K."/>
            <person name="Montejo-Kovacevich G."/>
            <person name="Yen C E."/>
        </authorList>
    </citation>
    <scope>NUCLEOTIDE SEQUENCE [LARGE SCALE GENOMIC DNA]</scope>
</reference>
<dbReference type="Gene3D" id="3.40.30.10">
    <property type="entry name" value="Glutaredoxin"/>
    <property type="match status" value="1"/>
</dbReference>
<dbReference type="InterPro" id="IPR036249">
    <property type="entry name" value="Thioredoxin-like_sf"/>
</dbReference>
<protein>
    <submittedName>
        <fullName evidence="4">Uncharacterized protein</fullName>
    </submittedName>
</protein>
<dbReference type="Pfam" id="PF00043">
    <property type="entry name" value="GST_C"/>
    <property type="match status" value="1"/>
</dbReference>
<dbReference type="InterPro" id="IPR004045">
    <property type="entry name" value="Glutathione_S-Trfase_N"/>
</dbReference>
<dbReference type="FunFam" id="1.20.1050.10:FF:000007">
    <property type="entry name" value="Glutathione S-transferase 1-1"/>
    <property type="match status" value="1"/>
</dbReference>
<dbReference type="Proteomes" id="UP000594454">
    <property type="component" value="Chromosome 2"/>
</dbReference>
<dbReference type="InParanoid" id="A0A7R8YT02"/>